<dbReference type="SUPFAM" id="SSF53756">
    <property type="entry name" value="UDP-Glycosyltransferase/glycogen phosphorylase"/>
    <property type="match status" value="2"/>
</dbReference>
<dbReference type="RefSeq" id="WP_089690596.1">
    <property type="nucleotide sequence ID" value="NZ_CP054580.1"/>
</dbReference>
<dbReference type="GO" id="GO:0009103">
    <property type="term" value="P:lipopolysaccharide biosynthetic process"/>
    <property type="evidence" value="ECO:0007669"/>
    <property type="project" value="TreeGrafter"/>
</dbReference>
<evidence type="ECO:0000259" key="1">
    <source>
        <dbReference type="Pfam" id="PF00534"/>
    </source>
</evidence>
<dbReference type="AlphaFoldDB" id="A0AAP9NIN8"/>
<dbReference type="EMBL" id="CP054580">
    <property type="protein sequence ID" value="QKS22702.1"/>
    <property type="molecule type" value="Genomic_DNA"/>
</dbReference>
<keyword evidence="2" id="KW-0808">Transferase</keyword>
<evidence type="ECO:0000313" key="3">
    <source>
        <dbReference type="Proteomes" id="UP000509761"/>
    </source>
</evidence>
<dbReference type="PANTHER" id="PTHR46401">
    <property type="entry name" value="GLYCOSYLTRANSFERASE WBBK-RELATED"/>
    <property type="match status" value="1"/>
</dbReference>
<sequence length="984" mass="109602">MNNDTLYIVDARKKSQFNQLEDWLVALSEVFTPDNPAGSAHVLLLGFDEVSLVACHRHLFRLGVAPRRCHTLLPDQEETLASVSAALPDIVVQHMINALMPSAVIDIATGERRLTLELTSTPSSIDADKPTLAFISPLPPQTTGIANYSAELLPYLATHFTITLVVDQPEVDRELSSVFECINADTFLQRAESFDYTLYQVGNSLYHAYQFGLLQRHPGIVVLHDYFLFDAVWWLNESGLKPDALVQQLYIDHGYPALLAHAEEAQNARGAEQYPVNGMVTRPAGGLIYHSAFARSLAERWQQGQAGPTYLIPHLRQLPAPFDKQAARKVLGIASNERVIASFGGINPKKLSHLLLDAFLGDLEESEPPLVNATSQPVRLVLVGAQHSGEYGHTLARRIKRHPFGCQVTVTGYASRQEYQRWLQAADIAVQLRTQSRGETSGAIIDAMAHGLAVIANAHGSSAELPSQSHWQLADDPEQQLLAPLRQALCQLIADDDERERLGQAGRAYVTTMLAPERVAEQYRHAILEAPLIAPRYQYERFLDQLAAHEPLSDKLQEAESAKRLTKVLSEVDTTPDENAPRLLFDVSTIAWEDLKTGIERVTRRVADYLLRYPPAGWRIELIRWGGDDFYLARGFASQHLGLAPPGPDVPVEARPGDRYVSLEWAPPLLKQAGHIMRRMRASGVRFYFTVHDLLPLSLPACFPEHIPATMKEWFTSVSELADGITCVSRQVAEEVDAALDRQGFQEGQRPWVKHFHLGADFQPPTSTVLSTAEQQWLQPLARCRGPILLMVGTIEPRKGHQQVLDAMEQCWAECTDINLVVVGKQGWQVEGLIRRIKRHPRRGQQLFWAEGASDTLLEELYRRSDVLVAASYGEGFGLPLIEAARQGIAIFARDIPVFREVAGDYATYFDADTPQALAQALQDWASDWREGHTIASDGMPYLGWQQSSEQWLAAVLGDQLLTEQCSSENTATYPRSHAHGIAR</sequence>
<dbReference type="CDD" id="cd03801">
    <property type="entry name" value="GT4_PimA-like"/>
    <property type="match status" value="1"/>
</dbReference>
<dbReference type="Pfam" id="PF00534">
    <property type="entry name" value="Glycos_transf_1"/>
    <property type="match status" value="2"/>
</dbReference>
<dbReference type="Gene3D" id="3.40.50.2000">
    <property type="entry name" value="Glycogen Phosphorylase B"/>
    <property type="match status" value="2"/>
</dbReference>
<protein>
    <submittedName>
        <fullName evidence="2">Phosphatidyl-myo-inositol mannosyltransferase</fullName>
        <ecNumber evidence="2">2.4.1.345</ecNumber>
    </submittedName>
</protein>
<dbReference type="InterPro" id="IPR001296">
    <property type="entry name" value="Glyco_trans_1"/>
</dbReference>
<keyword evidence="3" id="KW-1185">Reference proteome</keyword>
<organism evidence="2 3">
    <name type="scientific">Vreelandella titanicae</name>
    <dbReference type="NCBI Taxonomy" id="664683"/>
    <lineage>
        <taxon>Bacteria</taxon>
        <taxon>Pseudomonadati</taxon>
        <taxon>Pseudomonadota</taxon>
        <taxon>Gammaproteobacteria</taxon>
        <taxon>Oceanospirillales</taxon>
        <taxon>Halomonadaceae</taxon>
        <taxon>Vreelandella</taxon>
    </lineage>
</organism>
<gene>
    <name evidence="2" type="ORF">FX987_00453</name>
</gene>
<proteinExistence type="predicted"/>
<evidence type="ECO:0000313" key="2">
    <source>
        <dbReference type="EMBL" id="QKS22702.1"/>
    </source>
</evidence>
<dbReference type="EC" id="2.4.1.345" evidence="2"/>
<keyword evidence="2" id="KW-0328">Glycosyltransferase</keyword>
<dbReference type="Proteomes" id="UP000509761">
    <property type="component" value="Chromosome"/>
</dbReference>
<feature type="domain" description="Glycosyl transferase family 1" evidence="1">
    <location>
        <begin position="323"/>
        <end position="507"/>
    </location>
</feature>
<dbReference type="GO" id="GO:0043750">
    <property type="term" value="F:phosphatidylinositol alpha-mannosyltransferase activity"/>
    <property type="evidence" value="ECO:0007669"/>
    <property type="project" value="UniProtKB-EC"/>
</dbReference>
<reference evidence="2 3" key="1">
    <citation type="submission" date="2019-12" db="EMBL/GenBank/DDBJ databases">
        <title>Genome sequencing and assembly of endphytes of Porphyra tenera.</title>
        <authorList>
            <person name="Park J.M."/>
            <person name="Shin R."/>
            <person name="Jo S.H."/>
        </authorList>
    </citation>
    <scope>NUCLEOTIDE SEQUENCE [LARGE SCALE GENOMIC DNA]</scope>
    <source>
        <strain evidence="2 3">GPM3</strain>
    </source>
</reference>
<accession>A0AAP9NIN8</accession>
<dbReference type="PANTHER" id="PTHR46401:SF9">
    <property type="entry name" value="MANNOSYLTRANSFERASE A"/>
    <property type="match status" value="1"/>
</dbReference>
<name>A0AAP9NIN8_9GAMM</name>
<feature type="domain" description="Glycosyl transferase family 1" evidence="1">
    <location>
        <begin position="786"/>
        <end position="930"/>
    </location>
</feature>
<dbReference type="CDD" id="cd03809">
    <property type="entry name" value="GT4_MtfB-like"/>
    <property type="match status" value="1"/>
</dbReference>